<evidence type="ECO:0000313" key="2">
    <source>
        <dbReference type="Proteomes" id="UP000485058"/>
    </source>
</evidence>
<dbReference type="EMBL" id="BLLF01002354">
    <property type="protein sequence ID" value="GFH23753.1"/>
    <property type="molecule type" value="Genomic_DNA"/>
</dbReference>
<proteinExistence type="predicted"/>
<sequence length="147" mass="16362">GFAMLVDPENLHLVAAALDPPQAMALYARLGDLRMYHPANPTGSWQLLLSHPVQAAVARRLLVGYIQQHDQRLCSWPHHVCFTQCLLGEQALDVKDPHTLTLPKSGMLKINFVDLRPVPDSARPLSPAQLRLLVNILLNDPQLDGRK</sequence>
<organism evidence="1 2">
    <name type="scientific">Haematococcus lacustris</name>
    <name type="common">Green alga</name>
    <name type="synonym">Haematococcus pluvialis</name>
    <dbReference type="NCBI Taxonomy" id="44745"/>
    <lineage>
        <taxon>Eukaryota</taxon>
        <taxon>Viridiplantae</taxon>
        <taxon>Chlorophyta</taxon>
        <taxon>core chlorophytes</taxon>
        <taxon>Chlorophyceae</taxon>
        <taxon>CS clade</taxon>
        <taxon>Chlamydomonadales</taxon>
        <taxon>Haematococcaceae</taxon>
        <taxon>Haematococcus</taxon>
    </lineage>
</organism>
<reference evidence="1 2" key="1">
    <citation type="submission" date="2020-02" db="EMBL/GenBank/DDBJ databases">
        <title>Draft genome sequence of Haematococcus lacustris strain NIES-144.</title>
        <authorList>
            <person name="Morimoto D."/>
            <person name="Nakagawa S."/>
            <person name="Yoshida T."/>
            <person name="Sawayama S."/>
        </authorList>
    </citation>
    <scope>NUCLEOTIDE SEQUENCE [LARGE SCALE GENOMIC DNA]</scope>
    <source>
        <strain evidence="1 2">NIES-144</strain>
    </source>
</reference>
<keyword evidence="2" id="KW-1185">Reference proteome</keyword>
<name>A0A699ZM63_HAELA</name>
<accession>A0A699ZM63</accession>
<dbReference type="AlphaFoldDB" id="A0A699ZM63"/>
<gene>
    <name evidence="1" type="ORF">HaLaN_21417</name>
</gene>
<evidence type="ECO:0000313" key="1">
    <source>
        <dbReference type="EMBL" id="GFH23753.1"/>
    </source>
</evidence>
<feature type="non-terminal residue" evidence="1">
    <location>
        <position position="1"/>
    </location>
</feature>
<comment type="caution">
    <text evidence="1">The sequence shown here is derived from an EMBL/GenBank/DDBJ whole genome shotgun (WGS) entry which is preliminary data.</text>
</comment>
<protein>
    <submittedName>
        <fullName evidence="1">Uncharacterized protein</fullName>
    </submittedName>
</protein>
<dbReference type="Proteomes" id="UP000485058">
    <property type="component" value="Unassembled WGS sequence"/>
</dbReference>
<feature type="non-terminal residue" evidence="1">
    <location>
        <position position="147"/>
    </location>
</feature>